<evidence type="ECO:0000313" key="3">
    <source>
        <dbReference type="EMBL" id="GAA4607999.1"/>
    </source>
</evidence>
<comment type="caution">
    <text evidence="3">The sequence shown here is derived from an EMBL/GenBank/DDBJ whole genome shotgun (WGS) entry which is preliminary data.</text>
</comment>
<keyword evidence="4" id="KW-1185">Reference proteome</keyword>
<dbReference type="Proteomes" id="UP001500212">
    <property type="component" value="Unassembled WGS sequence"/>
</dbReference>
<organism evidence="3 4">
    <name type="scientific">Actinoallomurus liliacearum</name>
    <dbReference type="NCBI Taxonomy" id="1080073"/>
    <lineage>
        <taxon>Bacteria</taxon>
        <taxon>Bacillati</taxon>
        <taxon>Actinomycetota</taxon>
        <taxon>Actinomycetes</taxon>
        <taxon>Streptosporangiales</taxon>
        <taxon>Thermomonosporaceae</taxon>
        <taxon>Actinoallomurus</taxon>
    </lineage>
</organism>
<sequence length="59" mass="6651">MQLERVGRNMGLRVEPHIWRKSSYSDANGECVELCVDRPSDTNGDLFAATRTPGKPMTR</sequence>
<dbReference type="InterPro" id="IPR007278">
    <property type="entry name" value="DUF397"/>
</dbReference>
<feature type="region of interest" description="Disordered" evidence="1">
    <location>
        <begin position="40"/>
        <end position="59"/>
    </location>
</feature>
<dbReference type="Pfam" id="PF04149">
    <property type="entry name" value="DUF397"/>
    <property type="match status" value="1"/>
</dbReference>
<dbReference type="EMBL" id="BAABHJ010000008">
    <property type="protein sequence ID" value="GAA4607999.1"/>
    <property type="molecule type" value="Genomic_DNA"/>
</dbReference>
<feature type="domain" description="DUF397" evidence="2">
    <location>
        <begin position="19"/>
        <end position="34"/>
    </location>
</feature>
<evidence type="ECO:0000256" key="1">
    <source>
        <dbReference type="SAM" id="MobiDB-lite"/>
    </source>
</evidence>
<proteinExistence type="predicted"/>
<gene>
    <name evidence="3" type="ORF">GCM10023195_30910</name>
</gene>
<name>A0ABP8TH22_9ACTN</name>
<evidence type="ECO:0000259" key="2">
    <source>
        <dbReference type="Pfam" id="PF04149"/>
    </source>
</evidence>
<reference evidence="4" key="1">
    <citation type="journal article" date="2019" name="Int. J. Syst. Evol. Microbiol.">
        <title>The Global Catalogue of Microorganisms (GCM) 10K type strain sequencing project: providing services to taxonomists for standard genome sequencing and annotation.</title>
        <authorList>
            <consortium name="The Broad Institute Genomics Platform"/>
            <consortium name="The Broad Institute Genome Sequencing Center for Infectious Disease"/>
            <person name="Wu L."/>
            <person name="Ma J."/>
        </authorList>
    </citation>
    <scope>NUCLEOTIDE SEQUENCE [LARGE SCALE GENOMIC DNA]</scope>
    <source>
        <strain evidence="4">JCM 17938</strain>
    </source>
</reference>
<protein>
    <recommendedName>
        <fullName evidence="2">DUF397 domain-containing protein</fullName>
    </recommendedName>
</protein>
<evidence type="ECO:0000313" key="4">
    <source>
        <dbReference type="Proteomes" id="UP001500212"/>
    </source>
</evidence>
<accession>A0ABP8TH22</accession>